<dbReference type="GeneID" id="68865342"/>
<proteinExistence type="predicted"/>
<dbReference type="SUPFAM" id="SSF56317">
    <property type="entry name" value="Carbon-nitrogen hydrolase"/>
    <property type="match status" value="1"/>
</dbReference>
<dbReference type="InterPro" id="IPR003010">
    <property type="entry name" value="C-N_Hydrolase"/>
</dbReference>
<dbReference type="AlphaFoldDB" id="A0AAQ4CP60"/>
<dbReference type="PANTHER" id="PTHR23088:SF27">
    <property type="entry name" value="DEAMINATED GLUTATHIONE AMIDASE"/>
    <property type="match status" value="1"/>
</dbReference>
<dbReference type="PROSITE" id="PS50263">
    <property type="entry name" value="CN_HYDROLASE"/>
    <property type="match status" value="1"/>
</dbReference>
<organism evidence="2 3">
    <name type="scientific">Saccharolobus caldissimus</name>
    <dbReference type="NCBI Taxonomy" id="1702097"/>
    <lineage>
        <taxon>Archaea</taxon>
        <taxon>Thermoproteota</taxon>
        <taxon>Thermoprotei</taxon>
        <taxon>Sulfolobales</taxon>
        <taxon>Sulfolobaceae</taxon>
        <taxon>Saccharolobus</taxon>
    </lineage>
</organism>
<keyword evidence="3" id="KW-1185">Reference proteome</keyword>
<feature type="domain" description="CN hydrolase" evidence="1">
    <location>
        <begin position="1"/>
        <end position="247"/>
    </location>
</feature>
<dbReference type="KEGG" id="scas:SACC_06080"/>
<evidence type="ECO:0000259" key="1">
    <source>
        <dbReference type="PROSITE" id="PS50263"/>
    </source>
</evidence>
<sequence>MLIALIHLRLKELSRKHNIEKAKKLIKQAKDKGAKLVVLPSMFPSGNIFEIYDNDKKLRSYVKNLAEKIPGNNTDILINLAMDGEVHIIVGPILEQAGPKIFLTSLILSPQGEIIGKYRKAVLSEKDIKLGISAGKEPVNVVLDKKYGIIAEDDIFSPEISRLLALGGSDIIIGTMKALGKRQQVIKHIAIARTIENEIPYLIVGESIEDEEGEIIGYSPTFVTSPDNLISKEAEEDDSILLVESSVLMSGNKQLQLTYLEPVINGLCKGIKKIKGESKRKSSQDINVEEE</sequence>
<reference evidence="2 3" key="1">
    <citation type="journal article" date="2022" name="Microbiol. Resour. Announc.">
        <title>Complete Genome Sequence of the Hyperthermophilic and Acidophilic Archaeon Saccharolobus caldissimus Strain HS-3T.</title>
        <authorList>
            <person name="Sakai H.D."/>
            <person name="Kurosawa N."/>
        </authorList>
    </citation>
    <scope>NUCLEOTIDE SEQUENCE [LARGE SCALE GENOMIC DNA]</scope>
    <source>
        <strain evidence="2 3">JCM32116</strain>
    </source>
</reference>
<dbReference type="PANTHER" id="PTHR23088">
    <property type="entry name" value="NITRILASE-RELATED"/>
    <property type="match status" value="1"/>
</dbReference>
<protein>
    <submittedName>
        <fullName evidence="2">Nitrilase</fullName>
    </submittedName>
</protein>
<dbReference type="Pfam" id="PF00795">
    <property type="entry name" value="CN_hydrolase"/>
    <property type="match status" value="1"/>
</dbReference>
<dbReference type="Proteomes" id="UP001319921">
    <property type="component" value="Chromosome"/>
</dbReference>
<dbReference type="InterPro" id="IPR036526">
    <property type="entry name" value="C-N_Hydrolase_sf"/>
</dbReference>
<accession>A0AAQ4CP60</accession>
<evidence type="ECO:0000313" key="3">
    <source>
        <dbReference type="Proteomes" id="UP001319921"/>
    </source>
</evidence>
<gene>
    <name evidence="2" type="ORF">SACC_06080</name>
</gene>
<dbReference type="Gene3D" id="3.60.110.10">
    <property type="entry name" value="Carbon-nitrogen hydrolase"/>
    <property type="match status" value="1"/>
</dbReference>
<dbReference type="EMBL" id="AP025226">
    <property type="protein sequence ID" value="BDB97591.1"/>
    <property type="molecule type" value="Genomic_DNA"/>
</dbReference>
<dbReference type="RefSeq" id="WP_229571579.1">
    <property type="nucleotide sequence ID" value="NZ_AP025226.1"/>
</dbReference>
<name>A0AAQ4CP60_9CREN</name>
<evidence type="ECO:0000313" key="2">
    <source>
        <dbReference type="EMBL" id="BDB97591.1"/>
    </source>
</evidence>
<dbReference type="CDD" id="cd07197">
    <property type="entry name" value="nitrilase"/>
    <property type="match status" value="1"/>
</dbReference>